<dbReference type="InterPro" id="IPR019079">
    <property type="entry name" value="Capsule_synth_CapA"/>
</dbReference>
<dbReference type="Gene3D" id="3.60.21.10">
    <property type="match status" value="1"/>
</dbReference>
<evidence type="ECO:0000313" key="3">
    <source>
        <dbReference type="EMBL" id="RLQ96160.1"/>
    </source>
</evidence>
<dbReference type="PANTHER" id="PTHR33393:SF12">
    <property type="entry name" value="CAPSULE BIOSYNTHESIS PROTEIN CAPA"/>
    <property type="match status" value="1"/>
</dbReference>
<keyword evidence="4" id="KW-1185">Reference proteome</keyword>
<dbReference type="SUPFAM" id="SSF56300">
    <property type="entry name" value="Metallo-dependent phosphatases"/>
    <property type="match status" value="1"/>
</dbReference>
<comment type="similarity">
    <text evidence="1">Belongs to the CapA family.</text>
</comment>
<dbReference type="AlphaFoldDB" id="A0A3L7K061"/>
<dbReference type="SMART" id="SM00854">
    <property type="entry name" value="PGA_cap"/>
    <property type="match status" value="1"/>
</dbReference>
<dbReference type="InterPro" id="IPR052169">
    <property type="entry name" value="CW_Biosynth-Accessory"/>
</dbReference>
<comment type="caution">
    <text evidence="3">The sequence shown here is derived from an EMBL/GenBank/DDBJ whole genome shotgun (WGS) entry which is preliminary data.</text>
</comment>
<sequence>MMKRICVITVILLLLLIGVLLGWQYHESAKNAFFHTVHSVGHNAMHSVAAETKSYGTSATIGEIGDVLLHDWVYEDAKKSSGYQFDKMLAKVKPMLEKPDFLIANEESIPAGESMGISSYPIFNSPFEIVDTLKRNGVDLISSANNHAMDKGPRGILSAIQYYEKKGMPYVGINKNQADQKRLRVFNVNGISVAVLAYTFGTNGIPIPDGKGYLVNVIDEPKMIEDIQDARKHAEVVVLSIHWGNEYVRKPNEIQKKLAKDLANAGADIIFGHHPHVLEPIEKIKCTDDRNAVVVYSLGNFLSGQLWDYKDIGGLATVDIHKKIDGDNKTIKIGEVNFEPTFVLSKHFRHYEVLPLKDAYREGLVDHSPDEIENFMFSSISH</sequence>
<evidence type="ECO:0000259" key="2">
    <source>
        <dbReference type="SMART" id="SM00854"/>
    </source>
</evidence>
<dbReference type="CDD" id="cd07381">
    <property type="entry name" value="MPP_CapA"/>
    <property type="match status" value="1"/>
</dbReference>
<organism evidence="3 4">
    <name type="scientific">Falsibacillus albus</name>
    <dbReference type="NCBI Taxonomy" id="2478915"/>
    <lineage>
        <taxon>Bacteria</taxon>
        <taxon>Bacillati</taxon>
        <taxon>Bacillota</taxon>
        <taxon>Bacilli</taxon>
        <taxon>Bacillales</taxon>
        <taxon>Bacillaceae</taxon>
        <taxon>Falsibacillus</taxon>
    </lineage>
</organism>
<accession>A0A3L7K061</accession>
<name>A0A3L7K061_9BACI</name>
<proteinExistence type="inferred from homology"/>
<dbReference type="InterPro" id="IPR029052">
    <property type="entry name" value="Metallo-depent_PP-like"/>
</dbReference>
<feature type="domain" description="Capsule synthesis protein CapA" evidence="2">
    <location>
        <begin position="60"/>
        <end position="305"/>
    </location>
</feature>
<evidence type="ECO:0000313" key="4">
    <source>
        <dbReference type="Proteomes" id="UP000276770"/>
    </source>
</evidence>
<dbReference type="EMBL" id="RCVZ01000004">
    <property type="protein sequence ID" value="RLQ96160.1"/>
    <property type="molecule type" value="Genomic_DNA"/>
</dbReference>
<protein>
    <submittedName>
        <fullName evidence="3">CapA family protein</fullName>
    </submittedName>
</protein>
<dbReference type="Pfam" id="PF09587">
    <property type="entry name" value="PGA_cap"/>
    <property type="match status" value="1"/>
</dbReference>
<dbReference type="PANTHER" id="PTHR33393">
    <property type="entry name" value="POLYGLUTAMINE SYNTHESIS ACCESSORY PROTEIN RV0574C-RELATED"/>
    <property type="match status" value="1"/>
</dbReference>
<reference evidence="3 4" key="1">
    <citation type="submission" date="2018-10" db="EMBL/GenBank/DDBJ databases">
        <title>Falsibacillus sp. genome draft.</title>
        <authorList>
            <person name="Shi S."/>
        </authorList>
    </citation>
    <scope>NUCLEOTIDE SEQUENCE [LARGE SCALE GENOMIC DNA]</scope>
    <source>
        <strain evidence="3 4">GY 10110</strain>
    </source>
</reference>
<evidence type="ECO:0000256" key="1">
    <source>
        <dbReference type="ARBA" id="ARBA00005662"/>
    </source>
</evidence>
<dbReference type="Proteomes" id="UP000276770">
    <property type="component" value="Unassembled WGS sequence"/>
</dbReference>
<gene>
    <name evidence="3" type="ORF">D9X91_07670</name>
</gene>
<dbReference type="OrthoDB" id="9810906at2"/>